<dbReference type="PROSITE" id="PS50943">
    <property type="entry name" value="HTH_CROC1"/>
    <property type="match status" value="1"/>
</dbReference>
<dbReference type="AlphaFoldDB" id="A0A6M0SYS3"/>
<dbReference type="SMART" id="SM00530">
    <property type="entry name" value="HTH_XRE"/>
    <property type="match status" value="1"/>
</dbReference>
<dbReference type="InterPro" id="IPR010982">
    <property type="entry name" value="Lambda_DNA-bd_dom_sf"/>
</dbReference>
<dbReference type="EMBL" id="SGJP01000002">
    <property type="protein sequence ID" value="NFA59061.1"/>
    <property type="molecule type" value="Genomic_DNA"/>
</dbReference>
<dbReference type="Pfam" id="PF01381">
    <property type="entry name" value="HTH_3"/>
    <property type="match status" value="1"/>
</dbReference>
<dbReference type="Proteomes" id="UP000473089">
    <property type="component" value="Unassembled WGS sequence"/>
</dbReference>
<evidence type="ECO:0000259" key="1">
    <source>
        <dbReference type="PROSITE" id="PS50943"/>
    </source>
</evidence>
<evidence type="ECO:0000313" key="2">
    <source>
        <dbReference type="EMBL" id="NFA59061.1"/>
    </source>
</evidence>
<name>A0A6M0SYS3_CLOBO</name>
<comment type="caution">
    <text evidence="2">The sequence shown here is derived from an EMBL/GenBank/DDBJ whole genome shotgun (WGS) entry which is preliminary data.</text>
</comment>
<dbReference type="Gene3D" id="1.10.260.40">
    <property type="entry name" value="lambda repressor-like DNA-binding domains"/>
    <property type="match status" value="1"/>
</dbReference>
<dbReference type="InterPro" id="IPR001387">
    <property type="entry name" value="Cro/C1-type_HTH"/>
</dbReference>
<accession>A0A6M0SYS3</accession>
<dbReference type="SUPFAM" id="SSF47413">
    <property type="entry name" value="lambda repressor-like DNA-binding domains"/>
    <property type="match status" value="1"/>
</dbReference>
<feature type="domain" description="HTH cro/C1-type" evidence="1">
    <location>
        <begin position="12"/>
        <end position="72"/>
    </location>
</feature>
<gene>
    <name evidence="2" type="ORF">EXM42_01190</name>
</gene>
<dbReference type="CDD" id="cd00093">
    <property type="entry name" value="HTH_XRE"/>
    <property type="match status" value="1"/>
</dbReference>
<organism evidence="2 3">
    <name type="scientific">Clostridium botulinum</name>
    <dbReference type="NCBI Taxonomy" id="1491"/>
    <lineage>
        <taxon>Bacteria</taxon>
        <taxon>Bacillati</taxon>
        <taxon>Bacillota</taxon>
        <taxon>Clostridia</taxon>
        <taxon>Eubacteriales</taxon>
        <taxon>Clostridiaceae</taxon>
        <taxon>Clostridium</taxon>
    </lineage>
</organism>
<reference evidence="2 3" key="1">
    <citation type="submission" date="2019-02" db="EMBL/GenBank/DDBJ databases">
        <title>Genome sequencing of Clostridium botulinum clinical isolates.</title>
        <authorList>
            <person name="Brunt J."/>
            <person name="Van Vliet A.H.M."/>
            <person name="Stringer S.C."/>
            <person name="Grant K.A."/>
            <person name="Carter A.C."/>
            <person name="Peck M.W."/>
        </authorList>
    </citation>
    <scope>NUCLEOTIDE SEQUENCE [LARGE SCALE GENOMIC DNA]</scope>
    <source>
        <strain evidence="2 3">R1125/03</strain>
    </source>
</reference>
<protein>
    <submittedName>
        <fullName evidence="2">XRE family transcriptional regulator</fullName>
    </submittedName>
</protein>
<proteinExistence type="predicted"/>
<evidence type="ECO:0000313" key="3">
    <source>
        <dbReference type="Proteomes" id="UP000473089"/>
    </source>
</evidence>
<sequence length="187" mass="21319">MGLSKKELGNLVKNARKLKGEKVGKRYTQQMLAQDINKSQSYIGDIEAGRTYPSFIVLNSIASACGVSLSYFQDENKINKDIDKFISLQLNNIDKENVHSIREEIKKDPDAKLNYIYDSLTKDNNLLEETTVHSLDNLDEIINFLINNTGLMACLGLDINKMSNKEICDFLKDLICQLNLVSYKYRK</sequence>
<dbReference type="GO" id="GO:0003677">
    <property type="term" value="F:DNA binding"/>
    <property type="evidence" value="ECO:0007669"/>
    <property type="project" value="InterPro"/>
</dbReference>